<keyword evidence="1" id="KW-0472">Membrane</keyword>
<reference evidence="2 3" key="1">
    <citation type="submission" date="2010-01" db="EMBL/GenBank/DDBJ databases">
        <authorList>
            <person name="Weinstock G."/>
            <person name="Sodergren E."/>
            <person name="Clifton S."/>
            <person name="Fulton L."/>
            <person name="Fulton B."/>
            <person name="Courtney L."/>
            <person name="Fronick C."/>
            <person name="Harrison M."/>
            <person name="Strong C."/>
            <person name="Farmer C."/>
            <person name="Delahaunty K."/>
            <person name="Markovic C."/>
            <person name="Hall O."/>
            <person name="Minx P."/>
            <person name="Tomlinson C."/>
            <person name="Mitreva M."/>
            <person name="Nelson J."/>
            <person name="Hou S."/>
            <person name="Wollam A."/>
            <person name="Pepin K.H."/>
            <person name="Johnson M."/>
            <person name="Bhonagiri V."/>
            <person name="Nash W.E."/>
            <person name="Warren W."/>
            <person name="Chinwalla A."/>
            <person name="Mardis E.R."/>
            <person name="Wilson R.K."/>
        </authorList>
    </citation>
    <scope>NUCLEOTIDE SEQUENCE [LARGE SCALE GENOMIC DNA]</scope>
    <source>
        <strain evidence="2 3">DSM 13479</strain>
    </source>
</reference>
<dbReference type="HOGENOM" id="CLU_1623717_0_0_9"/>
<evidence type="ECO:0000313" key="2">
    <source>
        <dbReference type="EMBL" id="EFC98933.1"/>
    </source>
</evidence>
<proteinExistence type="predicted"/>
<evidence type="ECO:0000313" key="3">
    <source>
        <dbReference type="Proteomes" id="UP000004968"/>
    </source>
</evidence>
<organism evidence="2 3">
    <name type="scientific">Hungatella hathewayi DSM 13479</name>
    <dbReference type="NCBI Taxonomy" id="566550"/>
    <lineage>
        <taxon>Bacteria</taxon>
        <taxon>Bacillati</taxon>
        <taxon>Bacillota</taxon>
        <taxon>Clostridia</taxon>
        <taxon>Lachnospirales</taxon>
        <taxon>Lachnospiraceae</taxon>
        <taxon>Hungatella</taxon>
    </lineage>
</organism>
<dbReference type="InterPro" id="IPR025469">
    <property type="entry name" value="DUF4320"/>
</dbReference>
<accession>D3AGV9</accession>
<dbReference type="EMBL" id="ACIO01000228">
    <property type="protein sequence ID" value="EFC98933.1"/>
    <property type="molecule type" value="Genomic_DNA"/>
</dbReference>
<feature type="transmembrane region" description="Helical" evidence="1">
    <location>
        <begin position="21"/>
        <end position="46"/>
    </location>
</feature>
<keyword evidence="1" id="KW-0812">Transmembrane</keyword>
<name>D3AGV9_9FIRM</name>
<keyword evidence="1" id="KW-1133">Transmembrane helix</keyword>
<dbReference type="Proteomes" id="UP000004968">
    <property type="component" value="Unassembled WGS sequence"/>
</dbReference>
<dbReference type="AlphaFoldDB" id="D3AGV9"/>
<evidence type="ECO:0008006" key="4">
    <source>
        <dbReference type="Google" id="ProtNLM"/>
    </source>
</evidence>
<evidence type="ECO:0000256" key="1">
    <source>
        <dbReference type="SAM" id="Phobius"/>
    </source>
</evidence>
<sequence>MIIILVKRIRVILGSQRAEASYFSTMVFIFIAVLLLAFIIDLFSIISTKQELDYCADEMVKQIQLSGGINSETDEMFEFLCSQIEGAENITYSVDATYHSPTPPGMSYGIQLGTPFYITIEGSAKLGGFWNLRLVRINIVARGSGVSEHYWK</sequence>
<protein>
    <recommendedName>
        <fullName evidence="4">DUF4320 family protein</fullName>
    </recommendedName>
</protein>
<comment type="caution">
    <text evidence="2">The sequence shown here is derived from an EMBL/GenBank/DDBJ whole genome shotgun (WGS) entry which is preliminary data.</text>
</comment>
<gene>
    <name evidence="2" type="ORF">CLOSTHATH_02846</name>
</gene>
<dbReference type="Pfam" id="PF14208">
    <property type="entry name" value="DUF4320"/>
    <property type="match status" value="1"/>
</dbReference>